<comment type="similarity">
    <text evidence="2">Belongs to the DEAD box helicase family. DDX5/DBP2 subfamily.</text>
</comment>
<comment type="function">
    <text evidence="11">ATP-dependent RNA helicase required for 60S ribosomal subunit synthesis. Involved in efficient pre-rRNA processing, predominantly at site A3, which is necessary for the normal formation of 25S and 5.8S rRNAs.</text>
</comment>
<dbReference type="PROSITE" id="PS00039">
    <property type="entry name" value="DEAD_ATP_HELICASE"/>
    <property type="match status" value="1"/>
</dbReference>
<comment type="subcellular location">
    <subcellularLocation>
        <location evidence="1">Nucleus</location>
        <location evidence="1">Nucleolus</location>
    </subcellularLocation>
</comment>
<evidence type="ECO:0000256" key="7">
    <source>
        <dbReference type="ARBA" id="ARBA00022801"/>
    </source>
</evidence>
<evidence type="ECO:0000256" key="13">
    <source>
        <dbReference type="SAM" id="Phobius"/>
    </source>
</evidence>
<dbReference type="Gene3D" id="3.40.50.300">
    <property type="entry name" value="P-loop containing nucleotide triphosphate hydrolases"/>
    <property type="match status" value="2"/>
</dbReference>
<dbReference type="PROSITE" id="PS51192">
    <property type="entry name" value="HELICASE_ATP_BIND_1"/>
    <property type="match status" value="1"/>
</dbReference>
<evidence type="ECO:0000256" key="1">
    <source>
        <dbReference type="ARBA" id="ARBA00004604"/>
    </source>
</evidence>
<keyword evidence="10" id="KW-0539">Nucleus</keyword>
<keyword evidence="13" id="KW-0812">Transmembrane</keyword>
<keyword evidence="8 12" id="KW-0347">Helicase</keyword>
<organism evidence="16 17">
    <name type="scientific">Durusdinium trenchii</name>
    <dbReference type="NCBI Taxonomy" id="1381693"/>
    <lineage>
        <taxon>Eukaryota</taxon>
        <taxon>Sar</taxon>
        <taxon>Alveolata</taxon>
        <taxon>Dinophyceae</taxon>
        <taxon>Suessiales</taxon>
        <taxon>Symbiodiniaceae</taxon>
        <taxon>Durusdinium</taxon>
    </lineage>
</organism>
<dbReference type="PROSITE" id="PS51194">
    <property type="entry name" value="HELICASE_CTER"/>
    <property type="match status" value="1"/>
</dbReference>
<dbReference type="Pfam" id="PF00271">
    <property type="entry name" value="Helicase_C"/>
    <property type="match status" value="1"/>
</dbReference>
<dbReference type="InterPro" id="IPR044742">
    <property type="entry name" value="DEAD/DEAH_RhlB"/>
</dbReference>
<proteinExistence type="inferred from homology"/>
<gene>
    <name evidence="16" type="ORF">CCMP2556_LOCUS17928</name>
</gene>
<protein>
    <recommendedName>
        <fullName evidence="3">RNA helicase</fullName>
        <ecNumber evidence="3">3.6.4.13</ecNumber>
    </recommendedName>
</protein>
<keyword evidence="6 12" id="KW-0547">Nucleotide-binding</keyword>
<keyword evidence="4" id="KW-0690">Ribosome biogenesis</keyword>
<evidence type="ECO:0000256" key="5">
    <source>
        <dbReference type="ARBA" id="ARBA00022552"/>
    </source>
</evidence>
<evidence type="ECO:0000256" key="4">
    <source>
        <dbReference type="ARBA" id="ARBA00022517"/>
    </source>
</evidence>
<dbReference type="SUPFAM" id="SSF52540">
    <property type="entry name" value="P-loop containing nucleoside triphosphate hydrolases"/>
    <property type="match status" value="1"/>
</dbReference>
<evidence type="ECO:0000256" key="8">
    <source>
        <dbReference type="ARBA" id="ARBA00022806"/>
    </source>
</evidence>
<evidence type="ECO:0000259" key="14">
    <source>
        <dbReference type="PROSITE" id="PS51192"/>
    </source>
</evidence>
<dbReference type="InterPro" id="IPR027417">
    <property type="entry name" value="P-loop_NTPase"/>
</dbReference>
<sequence length="354" mass="40443">MYCAYLLSGWRAIVTKNHFRGYVKPLVCMVQVFLAFAIWLTAQKTIVLYIPQELLEAGDGPVALIFVPTRELALDTKAQCDLYGWHCTIVGGTPPRQQREWLEDKNDIVVATPQRFMNALGDGCVMLNRATYVIIDEADEMLKKEFDDQIKLILSQVRKERQVLMFTATWPEEVKLFAQEICTSSEGMPPVVVRIGGSLLAACKFIEQHTQIVDGEEDKYEKLKEKLQSPEAFKDDSKAIIFCRTRDGVQRLFDRLKEEYFLWNDNDSMVACLHGGLWQHERDSAMKRFRSGEVPCVVSTGVLARDIPKVRFVFNYDLPSAPEEYIHRIGRTSGGAKGYAMSFIDKSSWQEMKS</sequence>
<feature type="domain" description="Helicase ATP-binding" evidence="14">
    <location>
        <begin position="24"/>
        <end position="188"/>
    </location>
</feature>
<evidence type="ECO:0000256" key="10">
    <source>
        <dbReference type="ARBA" id="ARBA00023242"/>
    </source>
</evidence>
<dbReference type="Pfam" id="PF00270">
    <property type="entry name" value="DEAD"/>
    <property type="match status" value="1"/>
</dbReference>
<keyword evidence="5" id="KW-0698">rRNA processing</keyword>
<keyword evidence="13" id="KW-1133">Transmembrane helix</keyword>
<keyword evidence="13" id="KW-0472">Membrane</keyword>
<evidence type="ECO:0000256" key="6">
    <source>
        <dbReference type="ARBA" id="ARBA00022741"/>
    </source>
</evidence>
<dbReference type="InterPro" id="IPR001650">
    <property type="entry name" value="Helicase_C-like"/>
</dbReference>
<evidence type="ECO:0000259" key="15">
    <source>
        <dbReference type="PROSITE" id="PS51194"/>
    </source>
</evidence>
<dbReference type="InterPro" id="IPR000629">
    <property type="entry name" value="RNA-helicase_DEAD-box_CS"/>
</dbReference>
<evidence type="ECO:0000313" key="16">
    <source>
        <dbReference type="EMBL" id="CAK9030581.1"/>
    </source>
</evidence>
<comment type="caution">
    <text evidence="16">The sequence shown here is derived from an EMBL/GenBank/DDBJ whole genome shotgun (WGS) entry which is preliminary data.</text>
</comment>
<dbReference type="EMBL" id="CAXAMN010010003">
    <property type="protein sequence ID" value="CAK9030581.1"/>
    <property type="molecule type" value="Genomic_DNA"/>
</dbReference>
<evidence type="ECO:0000256" key="3">
    <source>
        <dbReference type="ARBA" id="ARBA00012552"/>
    </source>
</evidence>
<keyword evidence="17" id="KW-1185">Reference proteome</keyword>
<dbReference type="EC" id="3.6.4.13" evidence="3"/>
<name>A0ABP0KUM4_9DINO</name>
<dbReference type="SMART" id="SM00487">
    <property type="entry name" value="DEXDc"/>
    <property type="match status" value="1"/>
</dbReference>
<dbReference type="CDD" id="cd18787">
    <property type="entry name" value="SF2_C_DEAD"/>
    <property type="match status" value="1"/>
</dbReference>
<dbReference type="CDD" id="cd00268">
    <property type="entry name" value="DEADc"/>
    <property type="match status" value="1"/>
</dbReference>
<dbReference type="InterPro" id="IPR014001">
    <property type="entry name" value="Helicase_ATP-bd"/>
</dbReference>
<evidence type="ECO:0000256" key="12">
    <source>
        <dbReference type="RuleBase" id="RU000492"/>
    </source>
</evidence>
<dbReference type="SMART" id="SM00490">
    <property type="entry name" value="HELICc"/>
    <property type="match status" value="1"/>
</dbReference>
<dbReference type="PANTHER" id="PTHR47958">
    <property type="entry name" value="ATP-DEPENDENT RNA HELICASE DBP3"/>
    <property type="match status" value="1"/>
</dbReference>
<feature type="domain" description="Helicase C-terminal" evidence="15">
    <location>
        <begin position="215"/>
        <end position="354"/>
    </location>
</feature>
<keyword evidence="9 12" id="KW-0067">ATP-binding</keyword>
<dbReference type="Proteomes" id="UP001642484">
    <property type="component" value="Unassembled WGS sequence"/>
</dbReference>
<evidence type="ECO:0000256" key="11">
    <source>
        <dbReference type="ARBA" id="ARBA00037449"/>
    </source>
</evidence>
<evidence type="ECO:0000256" key="9">
    <source>
        <dbReference type="ARBA" id="ARBA00022840"/>
    </source>
</evidence>
<evidence type="ECO:0000256" key="2">
    <source>
        <dbReference type="ARBA" id="ARBA00009334"/>
    </source>
</evidence>
<reference evidence="16 17" key="1">
    <citation type="submission" date="2024-02" db="EMBL/GenBank/DDBJ databases">
        <authorList>
            <person name="Chen Y."/>
            <person name="Shah S."/>
            <person name="Dougan E. K."/>
            <person name="Thang M."/>
            <person name="Chan C."/>
        </authorList>
    </citation>
    <scope>NUCLEOTIDE SEQUENCE [LARGE SCALE GENOMIC DNA]</scope>
</reference>
<accession>A0ABP0KUM4</accession>
<evidence type="ECO:0000313" key="17">
    <source>
        <dbReference type="Proteomes" id="UP001642484"/>
    </source>
</evidence>
<feature type="transmembrane region" description="Helical" evidence="13">
    <location>
        <begin position="21"/>
        <end position="42"/>
    </location>
</feature>
<dbReference type="InterPro" id="IPR011545">
    <property type="entry name" value="DEAD/DEAH_box_helicase_dom"/>
</dbReference>
<keyword evidence="7 12" id="KW-0378">Hydrolase</keyword>